<reference evidence="5" key="1">
    <citation type="submission" date="2018-05" db="EMBL/GenBank/DDBJ databases">
        <authorList>
            <person name="Lanie J.A."/>
            <person name="Ng W.-L."/>
            <person name="Kazmierczak K.M."/>
            <person name="Andrzejewski T.M."/>
            <person name="Davidsen T.M."/>
            <person name="Wayne K.J."/>
            <person name="Tettelin H."/>
            <person name="Glass J.I."/>
            <person name="Rusch D."/>
            <person name="Podicherti R."/>
            <person name="Tsui H.-C.T."/>
            <person name="Winkler M.E."/>
        </authorList>
    </citation>
    <scope>NUCLEOTIDE SEQUENCE</scope>
</reference>
<sequence>RELDEQGLIHFGKNKPYKKIYRNESKGKPIQNLWDDISNLTRTERNKRNYPTQKPLKMLERIVRTSCPPGGRVLDPFCGNGTTALATFNVGDGRSCDTYDISEPALDIASLAMTESGVPVIRLLELPR</sequence>
<dbReference type="GO" id="GO:0008170">
    <property type="term" value="F:N-methyltransferase activity"/>
    <property type="evidence" value="ECO:0007669"/>
    <property type="project" value="InterPro"/>
</dbReference>
<proteinExistence type="predicted"/>
<evidence type="ECO:0000256" key="3">
    <source>
        <dbReference type="ARBA" id="ARBA00022691"/>
    </source>
</evidence>
<dbReference type="GO" id="GO:0003677">
    <property type="term" value="F:DNA binding"/>
    <property type="evidence" value="ECO:0007669"/>
    <property type="project" value="InterPro"/>
</dbReference>
<name>A0A382F624_9ZZZZ</name>
<keyword evidence="1" id="KW-0489">Methyltransferase</keyword>
<dbReference type="Gene3D" id="3.40.50.150">
    <property type="entry name" value="Vaccinia Virus protein VP39"/>
    <property type="match status" value="1"/>
</dbReference>
<dbReference type="PRINTS" id="PR00506">
    <property type="entry name" value="D21N6MTFRASE"/>
</dbReference>
<dbReference type="AlphaFoldDB" id="A0A382F624"/>
<dbReference type="SUPFAM" id="SSF53335">
    <property type="entry name" value="S-adenosyl-L-methionine-dependent methyltransferases"/>
    <property type="match status" value="1"/>
</dbReference>
<evidence type="ECO:0000313" key="5">
    <source>
        <dbReference type="EMBL" id="SVB57527.1"/>
    </source>
</evidence>
<gene>
    <name evidence="5" type="ORF">METZ01_LOCUS210381</name>
</gene>
<dbReference type="EMBL" id="UINC01047804">
    <property type="protein sequence ID" value="SVB57527.1"/>
    <property type="molecule type" value="Genomic_DNA"/>
</dbReference>
<dbReference type="InterPro" id="IPR002295">
    <property type="entry name" value="N4/N6-MTase_EcoPI_Mod-like"/>
</dbReference>
<dbReference type="GO" id="GO:0032259">
    <property type="term" value="P:methylation"/>
    <property type="evidence" value="ECO:0007669"/>
    <property type="project" value="UniProtKB-KW"/>
</dbReference>
<dbReference type="Pfam" id="PF01555">
    <property type="entry name" value="N6_N4_Mtase"/>
    <property type="match status" value="1"/>
</dbReference>
<keyword evidence="2" id="KW-0808">Transferase</keyword>
<protein>
    <recommendedName>
        <fullName evidence="4">DNA methylase N-4/N-6 domain-containing protein</fullName>
    </recommendedName>
</protein>
<dbReference type="InterPro" id="IPR029063">
    <property type="entry name" value="SAM-dependent_MTases_sf"/>
</dbReference>
<organism evidence="5">
    <name type="scientific">marine metagenome</name>
    <dbReference type="NCBI Taxonomy" id="408172"/>
    <lineage>
        <taxon>unclassified sequences</taxon>
        <taxon>metagenomes</taxon>
        <taxon>ecological metagenomes</taxon>
    </lineage>
</organism>
<evidence type="ECO:0000256" key="1">
    <source>
        <dbReference type="ARBA" id="ARBA00022603"/>
    </source>
</evidence>
<feature type="non-terminal residue" evidence="5">
    <location>
        <position position="1"/>
    </location>
</feature>
<accession>A0A382F624</accession>
<evidence type="ECO:0000259" key="4">
    <source>
        <dbReference type="Pfam" id="PF01555"/>
    </source>
</evidence>
<feature type="domain" description="DNA methylase N-4/N-6" evidence="4">
    <location>
        <begin position="14"/>
        <end position="90"/>
    </location>
</feature>
<dbReference type="InterPro" id="IPR002941">
    <property type="entry name" value="DNA_methylase_N4/N6"/>
</dbReference>
<dbReference type="CDD" id="cd02440">
    <property type="entry name" value="AdoMet_MTases"/>
    <property type="match status" value="1"/>
</dbReference>
<evidence type="ECO:0000256" key="2">
    <source>
        <dbReference type="ARBA" id="ARBA00022679"/>
    </source>
</evidence>
<keyword evidence="3" id="KW-0949">S-adenosyl-L-methionine</keyword>